<sequence length="184" mass="20654">MSDLVPLIGEPPALDLVNTRTAVGDLLTTSDDLRTWLRREATRFPQVDVLGADADLADVRRLREHTSRLIDHARHGTPPPADDLNALNEMLRVTPAVTELRWDGSAITTARHRIGTPAAQLIAWLAEETAALLTDPAVTKIRQCEADDCVLLFLPAHPRRRWCSPDRCGNRTRVARHYRRHRSP</sequence>
<feature type="domain" description="Zinc finger CGNR" evidence="1">
    <location>
        <begin position="141"/>
        <end position="181"/>
    </location>
</feature>
<dbReference type="InterPro" id="IPR021005">
    <property type="entry name" value="Znf_CGNR"/>
</dbReference>
<comment type="caution">
    <text evidence="2">The sequence shown here is derived from an EMBL/GenBank/DDBJ whole genome shotgun (WGS) entry which is preliminary data.</text>
</comment>
<dbReference type="PANTHER" id="PTHR35525:SF3">
    <property type="entry name" value="BLL6575 PROTEIN"/>
    <property type="match status" value="1"/>
</dbReference>
<dbReference type="Pfam" id="PF11706">
    <property type="entry name" value="zf-CGNR"/>
    <property type="match status" value="1"/>
</dbReference>
<evidence type="ECO:0000313" key="3">
    <source>
        <dbReference type="Proteomes" id="UP000262882"/>
    </source>
</evidence>
<gene>
    <name evidence="2" type="ORF">D0T12_00170</name>
</gene>
<dbReference type="OrthoDB" id="3211108at2"/>
<dbReference type="EMBL" id="QVNQ01000001">
    <property type="protein sequence ID" value="RFS86753.1"/>
    <property type="molecule type" value="Genomic_DNA"/>
</dbReference>
<dbReference type="RefSeq" id="WP_117397202.1">
    <property type="nucleotide sequence ID" value="NZ_QVNQ01000001.1"/>
</dbReference>
<reference evidence="2 3" key="1">
    <citation type="submission" date="2018-08" db="EMBL/GenBank/DDBJ databases">
        <title>Actinomadura spongicola sp. nov., isolated from marine sponge Leucetta chagosensis.</title>
        <authorList>
            <person name="Li L."/>
            <person name="Lin H.W."/>
        </authorList>
    </citation>
    <scope>NUCLEOTIDE SEQUENCE [LARGE SCALE GENOMIC DNA]</scope>
    <source>
        <strain evidence="2 3">LHW52907</strain>
    </source>
</reference>
<dbReference type="Gene3D" id="1.10.3300.10">
    <property type="entry name" value="Jann2411-like domain"/>
    <property type="match status" value="1"/>
</dbReference>
<accession>A0A372GNW0</accession>
<dbReference type="Proteomes" id="UP000262882">
    <property type="component" value="Unassembled WGS sequence"/>
</dbReference>
<name>A0A372GNW0_9ACTN</name>
<dbReference type="AlphaFoldDB" id="A0A372GNW0"/>
<proteinExistence type="predicted"/>
<protein>
    <recommendedName>
        <fullName evidence="1">Zinc finger CGNR domain-containing protein</fullName>
    </recommendedName>
</protein>
<keyword evidence="3" id="KW-1185">Reference proteome</keyword>
<dbReference type="InterPro" id="IPR023286">
    <property type="entry name" value="ABATE_dom_sf"/>
</dbReference>
<dbReference type="PANTHER" id="PTHR35525">
    <property type="entry name" value="BLL6575 PROTEIN"/>
    <property type="match status" value="1"/>
</dbReference>
<evidence type="ECO:0000313" key="2">
    <source>
        <dbReference type="EMBL" id="RFS86753.1"/>
    </source>
</evidence>
<evidence type="ECO:0000259" key="1">
    <source>
        <dbReference type="Pfam" id="PF11706"/>
    </source>
</evidence>
<dbReference type="SUPFAM" id="SSF160904">
    <property type="entry name" value="Jann2411-like"/>
    <property type="match status" value="1"/>
</dbReference>
<organism evidence="2 3">
    <name type="scientific">Actinomadura spongiicola</name>
    <dbReference type="NCBI Taxonomy" id="2303421"/>
    <lineage>
        <taxon>Bacteria</taxon>
        <taxon>Bacillati</taxon>
        <taxon>Actinomycetota</taxon>
        <taxon>Actinomycetes</taxon>
        <taxon>Streptosporangiales</taxon>
        <taxon>Thermomonosporaceae</taxon>
        <taxon>Actinomadura</taxon>
    </lineage>
</organism>
<dbReference type="Pfam" id="PF07336">
    <property type="entry name" value="ABATE"/>
    <property type="match status" value="1"/>
</dbReference>
<dbReference type="InterPro" id="IPR010852">
    <property type="entry name" value="ABATE"/>
</dbReference>